<organism evidence="2 3">
    <name type="scientific">Comamonas thiooxydans</name>
    <dbReference type="NCBI Taxonomy" id="363952"/>
    <lineage>
        <taxon>Bacteria</taxon>
        <taxon>Pseudomonadati</taxon>
        <taxon>Pseudomonadota</taxon>
        <taxon>Betaproteobacteria</taxon>
        <taxon>Burkholderiales</taxon>
        <taxon>Comamonadaceae</taxon>
        <taxon>Comamonas</taxon>
    </lineage>
</organism>
<accession>A0A0E3BCB1</accession>
<name>A0A0E3BCB1_9BURK</name>
<proteinExistence type="predicted"/>
<dbReference type="Proteomes" id="UP000029567">
    <property type="component" value="Unassembled WGS sequence"/>
</dbReference>
<gene>
    <name evidence="2" type="ORF">P245_27900</name>
</gene>
<dbReference type="RefSeq" id="WP_034384349.1">
    <property type="nucleotide sequence ID" value="NZ_AWTN01000163.1"/>
</dbReference>
<sequence>MEKKNSEVKSDKKGIWTILKESMNKASSGCGPGCGCHVENQDSKNQRKDVPENPQKTRGRHDGSTK</sequence>
<evidence type="ECO:0000313" key="2">
    <source>
        <dbReference type="EMBL" id="KGG81902.1"/>
    </source>
</evidence>
<feature type="region of interest" description="Disordered" evidence="1">
    <location>
        <begin position="24"/>
        <end position="66"/>
    </location>
</feature>
<evidence type="ECO:0000256" key="1">
    <source>
        <dbReference type="SAM" id="MobiDB-lite"/>
    </source>
</evidence>
<dbReference type="AlphaFoldDB" id="A0A0E3BCB1"/>
<feature type="compositionally biased region" description="Basic and acidic residues" evidence="1">
    <location>
        <begin position="39"/>
        <end position="51"/>
    </location>
</feature>
<comment type="caution">
    <text evidence="2">The sequence shown here is derived from an EMBL/GenBank/DDBJ whole genome shotgun (WGS) entry which is preliminary data.</text>
</comment>
<reference evidence="2 3" key="1">
    <citation type="submission" date="2013-09" db="EMBL/GenBank/DDBJ databases">
        <title>High correlation between genotypes and phenotypes of environmental bacteria Comamonas testosteroni strains.</title>
        <authorList>
            <person name="Liu L."/>
            <person name="Zhu W."/>
            <person name="Xia X."/>
            <person name="Xu B."/>
            <person name="Luo M."/>
            <person name="Wang G."/>
        </authorList>
    </citation>
    <scope>NUCLEOTIDE SEQUENCE [LARGE SCALE GENOMIC DNA]</scope>
    <source>
        <strain evidence="2 3">JL14</strain>
    </source>
</reference>
<protein>
    <submittedName>
        <fullName evidence="2">Uncharacterized protein</fullName>
    </submittedName>
</protein>
<dbReference type="EMBL" id="AWTN01000163">
    <property type="protein sequence ID" value="KGG81902.1"/>
    <property type="molecule type" value="Genomic_DNA"/>
</dbReference>
<evidence type="ECO:0000313" key="3">
    <source>
        <dbReference type="Proteomes" id="UP000029567"/>
    </source>
</evidence>